<evidence type="ECO:0000313" key="11">
    <source>
        <dbReference type="EMBL" id="MRI66006.1"/>
    </source>
</evidence>
<evidence type="ECO:0000256" key="8">
    <source>
        <dbReference type="SAM" id="Phobius"/>
    </source>
</evidence>
<keyword evidence="2" id="KW-1003">Cell membrane</keyword>
<evidence type="ECO:0000256" key="4">
    <source>
        <dbReference type="ARBA" id="ARBA00023224"/>
    </source>
</evidence>
<feature type="coiled-coil region" evidence="7">
    <location>
        <begin position="479"/>
        <end position="552"/>
    </location>
</feature>
<feature type="domain" description="HAMP" evidence="10">
    <location>
        <begin position="217"/>
        <end position="270"/>
    </location>
</feature>
<comment type="caution">
    <text evidence="11">The sequence shown here is derived from an EMBL/GenBank/DDBJ whole genome shotgun (WGS) entry which is preliminary data.</text>
</comment>
<dbReference type="PROSITE" id="PS50885">
    <property type="entry name" value="HAMP"/>
    <property type="match status" value="1"/>
</dbReference>
<keyword evidence="12" id="KW-1185">Reference proteome</keyword>
<evidence type="ECO:0000256" key="2">
    <source>
        <dbReference type="ARBA" id="ARBA00022475"/>
    </source>
</evidence>
<accession>A0A6N7R2Z2</accession>
<keyword evidence="8" id="KW-0812">Transmembrane</keyword>
<protein>
    <submittedName>
        <fullName evidence="11">HAMP domain-containing protein</fullName>
    </submittedName>
</protein>
<dbReference type="Pfam" id="PF00015">
    <property type="entry name" value="MCPsignal"/>
    <property type="match status" value="1"/>
</dbReference>
<dbReference type="GO" id="GO:0004888">
    <property type="term" value="F:transmembrane signaling receptor activity"/>
    <property type="evidence" value="ECO:0007669"/>
    <property type="project" value="InterPro"/>
</dbReference>
<evidence type="ECO:0000256" key="5">
    <source>
        <dbReference type="ARBA" id="ARBA00029447"/>
    </source>
</evidence>
<keyword evidence="3 8" id="KW-0472">Membrane</keyword>
<evidence type="ECO:0000259" key="9">
    <source>
        <dbReference type="PROSITE" id="PS50111"/>
    </source>
</evidence>
<evidence type="ECO:0000256" key="3">
    <source>
        <dbReference type="ARBA" id="ARBA00023136"/>
    </source>
</evidence>
<dbReference type="EMBL" id="WJEE01000010">
    <property type="protein sequence ID" value="MRI66006.1"/>
    <property type="molecule type" value="Genomic_DNA"/>
</dbReference>
<dbReference type="Gene3D" id="1.10.287.950">
    <property type="entry name" value="Methyl-accepting chemotaxis protein"/>
    <property type="match status" value="1"/>
</dbReference>
<organism evidence="11 12">
    <name type="scientific">Gracilibacillus thailandensis</name>
    <dbReference type="NCBI Taxonomy" id="563735"/>
    <lineage>
        <taxon>Bacteria</taxon>
        <taxon>Bacillati</taxon>
        <taxon>Bacillota</taxon>
        <taxon>Bacilli</taxon>
        <taxon>Bacillales</taxon>
        <taxon>Bacillaceae</taxon>
        <taxon>Gracilibacillus</taxon>
    </lineage>
</organism>
<sequence>MKFYFGKAGKKPQKEKKYRQSFLSKLNLQTRLLVLFFVLLIISISVVGLSTYLNAKETTMETMENRLTREGELLAYIADNLKFLYVSDDEYFMQQLETEIRSQKERLEEEGIMSDIYYIVDSDVTPFKVSNDSNFTFSDSLIDQMIELNKGVMHKEINGMDYTMIVEDLSEQIDGLYVLVVPTQSYMGAVHDMAQTIIIVIIVSLIISVFIVLFFVRSLTKPLTKLRNTMREARNGNLQDTVEINTTIPEIVSLHKSYDAMIRQMRTMLKELDDTTSQLETTGDLLKDSSGSSLASSHQLIASINVVKEGAEQTANSSEHSTNSFNEMKEKIFSLLENMKMVDNSSENMNNSAAYGEKNMTKLIEMITSFGQGFEHLNQTIQQVNAHSSSITSLVDLIKGIAEQTKLLALNAAIEAARAGESGKGFAVVANEVRKLAEQATNATEEITNSISEMESVTTQAADEFDQMHTSITSNLTIANDTKLSIDELMEQIDTVSNRINNMENELLNVQQVLPDLEQATVSFASVSQETLASAEEMYATSDEQIRQMERTHDIGLKLTELSQSLAKLTKRFRLY</sequence>
<dbReference type="PANTHER" id="PTHR32089">
    <property type="entry name" value="METHYL-ACCEPTING CHEMOTAXIS PROTEIN MCPB"/>
    <property type="match status" value="1"/>
</dbReference>
<dbReference type="PROSITE" id="PS50111">
    <property type="entry name" value="CHEMOTAXIS_TRANSDUC_2"/>
    <property type="match status" value="1"/>
</dbReference>
<reference evidence="11 12" key="1">
    <citation type="submission" date="2019-10" db="EMBL/GenBank/DDBJ databases">
        <title>Gracilibacillus salitolerans sp. nov., a moderate halophile isolated from a saline soil in northwest China.</title>
        <authorList>
            <person name="Gan L."/>
        </authorList>
    </citation>
    <scope>NUCLEOTIDE SEQUENCE [LARGE SCALE GENOMIC DNA]</scope>
    <source>
        <strain evidence="11 12">TP2-8</strain>
    </source>
</reference>
<dbReference type="PRINTS" id="PR00260">
    <property type="entry name" value="CHEMTRNSDUCR"/>
</dbReference>
<evidence type="ECO:0000256" key="1">
    <source>
        <dbReference type="ARBA" id="ARBA00004236"/>
    </source>
</evidence>
<gene>
    <name evidence="11" type="ORF">GH885_06570</name>
</gene>
<proteinExistence type="inferred from homology"/>
<dbReference type="GO" id="GO:0005886">
    <property type="term" value="C:plasma membrane"/>
    <property type="evidence" value="ECO:0007669"/>
    <property type="project" value="UniProtKB-SubCell"/>
</dbReference>
<dbReference type="Proteomes" id="UP000435187">
    <property type="component" value="Unassembled WGS sequence"/>
</dbReference>
<feature type="domain" description="Methyl-accepting transducer" evidence="9">
    <location>
        <begin position="289"/>
        <end position="539"/>
    </location>
</feature>
<dbReference type="SMART" id="SM00304">
    <property type="entry name" value="HAMP"/>
    <property type="match status" value="1"/>
</dbReference>
<feature type="transmembrane region" description="Helical" evidence="8">
    <location>
        <begin position="193"/>
        <end position="216"/>
    </location>
</feature>
<dbReference type="GO" id="GO:0007165">
    <property type="term" value="P:signal transduction"/>
    <property type="evidence" value="ECO:0007669"/>
    <property type="project" value="UniProtKB-KW"/>
</dbReference>
<keyword evidence="7" id="KW-0175">Coiled coil</keyword>
<dbReference type="RefSeq" id="WP_153834776.1">
    <property type="nucleotide sequence ID" value="NZ_JBHUMW010000022.1"/>
</dbReference>
<dbReference type="AlphaFoldDB" id="A0A6N7R2Z2"/>
<evidence type="ECO:0000313" key="12">
    <source>
        <dbReference type="Proteomes" id="UP000435187"/>
    </source>
</evidence>
<dbReference type="SUPFAM" id="SSF58104">
    <property type="entry name" value="Methyl-accepting chemotaxis protein (MCP) signaling domain"/>
    <property type="match status" value="1"/>
</dbReference>
<evidence type="ECO:0000259" key="10">
    <source>
        <dbReference type="PROSITE" id="PS50885"/>
    </source>
</evidence>
<dbReference type="InterPro" id="IPR003660">
    <property type="entry name" value="HAMP_dom"/>
</dbReference>
<dbReference type="InterPro" id="IPR004089">
    <property type="entry name" value="MCPsignal_dom"/>
</dbReference>
<dbReference type="PANTHER" id="PTHR32089:SF112">
    <property type="entry name" value="LYSOZYME-LIKE PROTEIN-RELATED"/>
    <property type="match status" value="1"/>
</dbReference>
<dbReference type="InterPro" id="IPR004090">
    <property type="entry name" value="Chemotax_Me-accpt_rcpt"/>
</dbReference>
<dbReference type="Gene3D" id="6.10.340.10">
    <property type="match status" value="1"/>
</dbReference>
<comment type="subcellular location">
    <subcellularLocation>
        <location evidence="1">Cell membrane</location>
    </subcellularLocation>
</comment>
<dbReference type="SUPFAM" id="SSF158472">
    <property type="entry name" value="HAMP domain-like"/>
    <property type="match status" value="1"/>
</dbReference>
<evidence type="ECO:0000256" key="6">
    <source>
        <dbReference type="PROSITE-ProRule" id="PRU00284"/>
    </source>
</evidence>
<dbReference type="GO" id="GO:0006935">
    <property type="term" value="P:chemotaxis"/>
    <property type="evidence" value="ECO:0007669"/>
    <property type="project" value="InterPro"/>
</dbReference>
<keyword evidence="8" id="KW-1133">Transmembrane helix</keyword>
<evidence type="ECO:0000256" key="7">
    <source>
        <dbReference type="SAM" id="Coils"/>
    </source>
</evidence>
<name>A0A6N7R2Z2_9BACI</name>
<comment type="similarity">
    <text evidence="5">Belongs to the methyl-accepting chemotaxis (MCP) protein family.</text>
</comment>
<dbReference type="SMART" id="SM00283">
    <property type="entry name" value="MA"/>
    <property type="match status" value="1"/>
</dbReference>
<keyword evidence="4 6" id="KW-0807">Transducer</keyword>